<sequence>MAHQEPPLSRTRTHSDAFPEDAREFISSKRQMMSCTRAIECNPSGEISLSGNDGLVDVKSVSCSDIALAEAYLPPAQPSSIFDLPYDILHLIWKRFQAVPLFEWPALMYSSKFWHNMLSAPLLRNAGFLHSPEYGFTTVGSLEVKGLAAFRALPHWRWSQHFSTVDSVSFSLSRGMRSRRIELSCLAKFLSSLSSHHSSVARKVQVFLNDRECIVDDDQLPGVISRLRRMGCMEIVVFSSYFSKLDLLNFHKGSTTIQIDRSESGEVVFSARVVSA</sequence>
<name>A0A0H2R3L9_9AGAM</name>
<dbReference type="Proteomes" id="UP000053477">
    <property type="component" value="Unassembled WGS sequence"/>
</dbReference>
<evidence type="ECO:0000313" key="2">
    <source>
        <dbReference type="Proteomes" id="UP000053477"/>
    </source>
</evidence>
<protein>
    <submittedName>
        <fullName evidence="1">Uncharacterized protein</fullName>
    </submittedName>
</protein>
<dbReference type="EMBL" id="KQ086718">
    <property type="protein sequence ID" value="KLO04088.1"/>
    <property type="molecule type" value="Genomic_DNA"/>
</dbReference>
<evidence type="ECO:0000313" key="1">
    <source>
        <dbReference type="EMBL" id="KLO04088.1"/>
    </source>
</evidence>
<keyword evidence="2" id="KW-1185">Reference proteome</keyword>
<dbReference type="InParanoid" id="A0A0H2R3L9"/>
<dbReference type="AlphaFoldDB" id="A0A0H2R3L9"/>
<reference evidence="1 2" key="1">
    <citation type="submission" date="2015-04" db="EMBL/GenBank/DDBJ databases">
        <title>Complete genome sequence of Schizopora paradoxa KUC8140, a cosmopolitan wood degrader in East Asia.</title>
        <authorList>
            <consortium name="DOE Joint Genome Institute"/>
            <person name="Min B."/>
            <person name="Park H."/>
            <person name="Jang Y."/>
            <person name="Kim J.-J."/>
            <person name="Kim K.H."/>
            <person name="Pangilinan J."/>
            <person name="Lipzen A."/>
            <person name="Riley R."/>
            <person name="Grigoriev I.V."/>
            <person name="Spatafora J.W."/>
            <person name="Choi I.-G."/>
        </authorList>
    </citation>
    <scope>NUCLEOTIDE SEQUENCE [LARGE SCALE GENOMIC DNA]</scope>
    <source>
        <strain evidence="1 2">KUC8140</strain>
    </source>
</reference>
<gene>
    <name evidence="1" type="ORF">SCHPADRAFT_947990</name>
</gene>
<accession>A0A0H2R3L9</accession>
<proteinExistence type="predicted"/>
<organism evidence="1 2">
    <name type="scientific">Schizopora paradoxa</name>
    <dbReference type="NCBI Taxonomy" id="27342"/>
    <lineage>
        <taxon>Eukaryota</taxon>
        <taxon>Fungi</taxon>
        <taxon>Dikarya</taxon>
        <taxon>Basidiomycota</taxon>
        <taxon>Agaricomycotina</taxon>
        <taxon>Agaricomycetes</taxon>
        <taxon>Hymenochaetales</taxon>
        <taxon>Schizoporaceae</taxon>
        <taxon>Schizopora</taxon>
    </lineage>
</organism>